<dbReference type="PANTHER" id="PTHR37528">
    <property type="entry name" value="UPF0149 PROTEIN YGFB"/>
    <property type="match status" value="1"/>
</dbReference>
<name>A0A6I6EDR9_THETI</name>
<reference evidence="2 3" key="1">
    <citation type="submission" date="2019-12" db="EMBL/GenBank/DDBJ databases">
        <title>The complete genome of the thermophilic, anoxygenic phototrophic gammaproteobacterium Thermochromatium tepidum.</title>
        <authorList>
            <person name="Sattley W.M."/>
            <person name="Swingley W.D."/>
            <person name="Burchell B.M."/>
            <person name="Gurbani S.A."/>
            <person name="Kujawa C.M."/>
            <person name="Nuccio D.A."/>
            <person name="Schladweiler J."/>
            <person name="Shaffer K.N."/>
            <person name="Stokes L.M."/>
            <person name="Touchman J.W."/>
            <person name="Blankenship R.E."/>
            <person name="Madigan M.T."/>
        </authorList>
    </citation>
    <scope>NUCLEOTIDE SEQUENCE [LARGE SCALE GENOMIC DNA]</scope>
    <source>
        <strain evidence="2 3">ATCC 43061</strain>
    </source>
</reference>
<sequence>MLNPDIGRYLDAGPLTPSPSEAHGLLCGLICGGDPHALESWLGQVAPRPEAGATLAAEGRAALRQCGLAIEREFQGPESLIRLPSPAEDAAPLGERALRLYDWIRGFLYAFGLVGRSEADLSEQVREILRDLTTLTRMDLDTLEETEDNEQALAELIEFVRVAAMLIHHECAVVRLPTRGGPAPSTDQETDPG</sequence>
<dbReference type="Proteomes" id="UP000426424">
    <property type="component" value="Chromosome"/>
</dbReference>
<dbReference type="SUPFAM" id="SSF101327">
    <property type="entry name" value="YgfB-like"/>
    <property type="match status" value="1"/>
</dbReference>
<evidence type="ECO:0000256" key="1">
    <source>
        <dbReference type="ARBA" id="ARBA00038308"/>
    </source>
</evidence>
<dbReference type="KEGG" id="ttp:E6P07_11050"/>
<proteinExistence type="inferred from homology"/>
<dbReference type="EMBL" id="CP039268">
    <property type="protein sequence ID" value="QGU33466.1"/>
    <property type="molecule type" value="Genomic_DNA"/>
</dbReference>
<keyword evidence="3" id="KW-1185">Reference proteome</keyword>
<evidence type="ECO:0000313" key="3">
    <source>
        <dbReference type="Proteomes" id="UP000426424"/>
    </source>
</evidence>
<evidence type="ECO:0000313" key="2">
    <source>
        <dbReference type="EMBL" id="QGU33466.1"/>
    </source>
</evidence>
<dbReference type="Pfam" id="PF03695">
    <property type="entry name" value="UPF0149"/>
    <property type="match status" value="1"/>
</dbReference>
<accession>A0A6I6EDR9</accession>
<dbReference type="InterPro" id="IPR036255">
    <property type="entry name" value="YgfB-like_sf"/>
</dbReference>
<dbReference type="InterPro" id="IPR011978">
    <property type="entry name" value="YgfB-like"/>
</dbReference>
<dbReference type="GO" id="GO:0005829">
    <property type="term" value="C:cytosol"/>
    <property type="evidence" value="ECO:0007669"/>
    <property type="project" value="TreeGrafter"/>
</dbReference>
<dbReference type="AlphaFoldDB" id="A0A6I6EDR9"/>
<dbReference type="PANTHER" id="PTHR37528:SF1">
    <property type="entry name" value="UPF0149 PROTEIN YGFB"/>
    <property type="match status" value="1"/>
</dbReference>
<dbReference type="Gene3D" id="1.20.120.740">
    <property type="entry name" value="YgfB uncharacterised protein family UPF0149, PF03695"/>
    <property type="match status" value="1"/>
</dbReference>
<dbReference type="OrthoDB" id="9783391at2"/>
<organism evidence="2 3">
    <name type="scientific">Thermochromatium tepidum ATCC 43061</name>
    <dbReference type="NCBI Taxonomy" id="316276"/>
    <lineage>
        <taxon>Bacteria</taxon>
        <taxon>Pseudomonadati</taxon>
        <taxon>Pseudomonadota</taxon>
        <taxon>Gammaproteobacteria</taxon>
        <taxon>Chromatiales</taxon>
        <taxon>Chromatiaceae</taxon>
        <taxon>Thermochromatium</taxon>
    </lineage>
</organism>
<comment type="similarity">
    <text evidence="1">Belongs to the UPF0149 family.</text>
</comment>
<protein>
    <submittedName>
        <fullName evidence="2">UPF0149 family protein</fullName>
    </submittedName>
</protein>
<gene>
    <name evidence="2" type="ORF">E6P07_11050</name>
</gene>